<dbReference type="InterPro" id="IPR011712">
    <property type="entry name" value="Sig_transdc_His_kin_sub3_dim/P"/>
</dbReference>
<keyword evidence="9" id="KW-0472">Membrane</keyword>
<evidence type="ECO:0000313" key="11">
    <source>
        <dbReference type="EMBL" id="SDO01124.1"/>
    </source>
</evidence>
<evidence type="ECO:0000256" key="9">
    <source>
        <dbReference type="SAM" id="Phobius"/>
    </source>
</evidence>
<evidence type="ECO:0000256" key="6">
    <source>
        <dbReference type="ARBA" id="ARBA00022777"/>
    </source>
</evidence>
<dbReference type="Proteomes" id="UP000199088">
    <property type="component" value="Unassembled WGS sequence"/>
</dbReference>
<organism evidence="11 12">
    <name type="scientific">Klenkia soli</name>
    <dbReference type="NCBI Taxonomy" id="1052260"/>
    <lineage>
        <taxon>Bacteria</taxon>
        <taxon>Bacillati</taxon>
        <taxon>Actinomycetota</taxon>
        <taxon>Actinomycetes</taxon>
        <taxon>Geodermatophilales</taxon>
        <taxon>Geodermatophilaceae</taxon>
        <taxon>Klenkia</taxon>
    </lineage>
</organism>
<feature type="transmembrane region" description="Helical" evidence="9">
    <location>
        <begin position="107"/>
        <end position="124"/>
    </location>
</feature>
<keyword evidence="12" id="KW-1185">Reference proteome</keyword>
<comment type="catalytic activity">
    <reaction evidence="1">
        <text>ATP + protein L-histidine = ADP + protein N-phospho-L-histidine.</text>
        <dbReference type="EC" id="2.7.13.3"/>
    </reaction>
</comment>
<keyword evidence="8" id="KW-0902">Two-component regulatory system</keyword>
<dbReference type="EMBL" id="FNIR01000003">
    <property type="protein sequence ID" value="SDO01124.1"/>
    <property type="molecule type" value="Genomic_DNA"/>
</dbReference>
<dbReference type="GO" id="GO:0005524">
    <property type="term" value="F:ATP binding"/>
    <property type="evidence" value="ECO:0007669"/>
    <property type="project" value="UniProtKB-KW"/>
</dbReference>
<feature type="transmembrane region" description="Helical" evidence="9">
    <location>
        <begin position="131"/>
        <end position="150"/>
    </location>
</feature>
<evidence type="ECO:0000256" key="4">
    <source>
        <dbReference type="ARBA" id="ARBA00022679"/>
    </source>
</evidence>
<evidence type="ECO:0000256" key="8">
    <source>
        <dbReference type="ARBA" id="ARBA00023012"/>
    </source>
</evidence>
<dbReference type="GO" id="GO:0046983">
    <property type="term" value="F:protein dimerization activity"/>
    <property type="evidence" value="ECO:0007669"/>
    <property type="project" value="InterPro"/>
</dbReference>
<dbReference type="InterPro" id="IPR050482">
    <property type="entry name" value="Sensor_HK_TwoCompSys"/>
</dbReference>
<dbReference type="EC" id="2.7.13.3" evidence="2"/>
<evidence type="ECO:0000256" key="3">
    <source>
        <dbReference type="ARBA" id="ARBA00022553"/>
    </source>
</evidence>
<dbReference type="GO" id="GO:0016020">
    <property type="term" value="C:membrane"/>
    <property type="evidence" value="ECO:0007669"/>
    <property type="project" value="InterPro"/>
</dbReference>
<keyword evidence="7" id="KW-0067">ATP-binding</keyword>
<gene>
    <name evidence="11" type="ORF">SAMN05660199_01116</name>
</gene>
<feature type="transmembrane region" description="Helical" evidence="9">
    <location>
        <begin position="54"/>
        <end position="77"/>
    </location>
</feature>
<accession>A0A1H0G2R4</accession>
<keyword evidence="9" id="KW-0812">Transmembrane</keyword>
<dbReference type="PANTHER" id="PTHR24421:SF10">
    <property type="entry name" value="NITRATE_NITRITE SENSOR PROTEIN NARQ"/>
    <property type="match status" value="1"/>
</dbReference>
<proteinExistence type="predicted"/>
<feature type="domain" description="Signal transduction histidine kinase subgroup 3 dimerisation and phosphoacceptor" evidence="10">
    <location>
        <begin position="207"/>
        <end position="272"/>
    </location>
</feature>
<dbReference type="Gene3D" id="3.30.565.10">
    <property type="entry name" value="Histidine kinase-like ATPase, C-terminal domain"/>
    <property type="match status" value="1"/>
</dbReference>
<evidence type="ECO:0000256" key="1">
    <source>
        <dbReference type="ARBA" id="ARBA00000085"/>
    </source>
</evidence>
<dbReference type="CDD" id="cd16917">
    <property type="entry name" value="HATPase_UhpB-NarQ-NarX-like"/>
    <property type="match status" value="1"/>
</dbReference>
<dbReference type="OrthoDB" id="227596at2"/>
<sequence>MWPLLTRANRWAAAHPRVADAVLAALALAVALGGLSDGRDRGRGGGGLDGLDAAGGAVSSFSSGAVALLVLASAVLLARRTHPVPVAVVSAGAVVGAVLMGGADPLVSAPLLVALFTLGWLATLRTTVLTVVVAGIGYVLALAAAQGVFLDERGDSPALTVLALGGAAAAAGVALRGQRSALAAARARAAQAESTREEEAQRRVTDERLRIARELHDVVAHHIAVVNVQAGVAKHLMHRDPQQAEHALTLVREASKSVLTELTAVVGLLRTDGGDGPAAPAPGLARLPALVEDIRSAGLALDQRTTGEAVDLPPVADLTAYRVVQEALTNAVKYGDGHATLVVDHGTGEVTIDVVNTFSPRPSPGTGGHGLIGMRERVDAVGGRLDAGPDGSGGWRVRATIPRGTV</sequence>
<dbReference type="SUPFAM" id="SSF55874">
    <property type="entry name" value="ATPase domain of HSP90 chaperone/DNA topoisomerase II/histidine kinase"/>
    <property type="match status" value="1"/>
</dbReference>
<keyword evidence="4" id="KW-0808">Transferase</keyword>
<keyword evidence="6 11" id="KW-0418">Kinase</keyword>
<evidence type="ECO:0000256" key="7">
    <source>
        <dbReference type="ARBA" id="ARBA00022840"/>
    </source>
</evidence>
<dbReference type="Pfam" id="PF07730">
    <property type="entry name" value="HisKA_3"/>
    <property type="match status" value="1"/>
</dbReference>
<dbReference type="InterPro" id="IPR036890">
    <property type="entry name" value="HATPase_C_sf"/>
</dbReference>
<feature type="transmembrane region" description="Helical" evidence="9">
    <location>
        <begin position="84"/>
        <end position="101"/>
    </location>
</feature>
<evidence type="ECO:0000256" key="5">
    <source>
        <dbReference type="ARBA" id="ARBA00022741"/>
    </source>
</evidence>
<keyword evidence="5" id="KW-0547">Nucleotide-binding</keyword>
<dbReference type="GO" id="GO:0000155">
    <property type="term" value="F:phosphorelay sensor kinase activity"/>
    <property type="evidence" value="ECO:0007669"/>
    <property type="project" value="InterPro"/>
</dbReference>
<dbReference type="AlphaFoldDB" id="A0A1H0G2R4"/>
<reference evidence="12" key="1">
    <citation type="submission" date="2016-10" db="EMBL/GenBank/DDBJ databases">
        <authorList>
            <person name="Varghese N."/>
            <person name="Submissions S."/>
        </authorList>
    </citation>
    <scope>NUCLEOTIDE SEQUENCE [LARGE SCALE GENOMIC DNA]</scope>
    <source>
        <strain evidence="12">DSM 45843</strain>
    </source>
</reference>
<name>A0A1H0G2R4_9ACTN</name>
<evidence type="ECO:0000313" key="12">
    <source>
        <dbReference type="Proteomes" id="UP000199088"/>
    </source>
</evidence>
<keyword evidence="9" id="KW-1133">Transmembrane helix</keyword>
<evidence type="ECO:0000259" key="10">
    <source>
        <dbReference type="Pfam" id="PF07730"/>
    </source>
</evidence>
<keyword evidence="3" id="KW-0597">Phosphoprotein</keyword>
<dbReference type="RefSeq" id="WP_131801676.1">
    <property type="nucleotide sequence ID" value="NZ_FNIR01000003.1"/>
</dbReference>
<dbReference type="Gene3D" id="1.20.5.1930">
    <property type="match status" value="1"/>
</dbReference>
<evidence type="ECO:0000256" key="2">
    <source>
        <dbReference type="ARBA" id="ARBA00012438"/>
    </source>
</evidence>
<protein>
    <recommendedName>
        <fullName evidence="2">histidine kinase</fullName>
        <ecNumber evidence="2">2.7.13.3</ecNumber>
    </recommendedName>
</protein>
<feature type="transmembrane region" description="Helical" evidence="9">
    <location>
        <begin position="156"/>
        <end position="175"/>
    </location>
</feature>
<dbReference type="STRING" id="1052260.SAMN05660199_01116"/>
<dbReference type="PANTHER" id="PTHR24421">
    <property type="entry name" value="NITRATE/NITRITE SENSOR PROTEIN NARX-RELATED"/>
    <property type="match status" value="1"/>
</dbReference>